<evidence type="ECO:0000313" key="1">
    <source>
        <dbReference type="EMBL" id="ORY06028.1"/>
    </source>
</evidence>
<sequence length="408" mass="44801">MEKGGRYVIFALGIVIYNPIRVPMGWAGKSHSQSIRAFKKENGLESGMRDSEYHRQSQSSTAFFMFDSGNCVNATRSWETFWLPPKDVASEAGISTGHHSISCKIGRTTVEYVPLRTVTCTAYTVDLLADALSSECSTAKPGPSVIALQNISRGGTLRNVTVLRLASHNAPNGIIDRRALEPFQAVDELEILSAGSGSSCPGSRNQPDTCTFKIDMLRYNSYPSPTLERGAGLLTFRSILSPAQNYQNVDQRRTPNLRSRSLRVLRAPQRHDHMCVIVSIGPFPSLTLVTAFPANARLLHGNAINGRPRHYDIVTSSRVCSRGEFRVCLIAYEDTQKPGGKVLNLMKNLKDAIMGNILAKLHTIVVIADLDMKLMSRSYFPRVDEPCHSGVCGTGSCEGLCTPLQHDD</sequence>
<proteinExistence type="predicted"/>
<organism evidence="1 2">
    <name type="scientific">Clohesyomyces aquaticus</name>
    <dbReference type="NCBI Taxonomy" id="1231657"/>
    <lineage>
        <taxon>Eukaryota</taxon>
        <taxon>Fungi</taxon>
        <taxon>Dikarya</taxon>
        <taxon>Ascomycota</taxon>
        <taxon>Pezizomycotina</taxon>
        <taxon>Dothideomycetes</taxon>
        <taxon>Pleosporomycetidae</taxon>
        <taxon>Pleosporales</taxon>
        <taxon>Lindgomycetaceae</taxon>
        <taxon>Clohesyomyces</taxon>
    </lineage>
</organism>
<gene>
    <name evidence="1" type="ORF">BCR34DRAFT_666721</name>
</gene>
<reference evidence="1 2" key="1">
    <citation type="submission" date="2016-07" db="EMBL/GenBank/DDBJ databases">
        <title>Pervasive Adenine N6-methylation of Active Genes in Fungi.</title>
        <authorList>
            <consortium name="DOE Joint Genome Institute"/>
            <person name="Mondo S.J."/>
            <person name="Dannebaum R.O."/>
            <person name="Kuo R.C."/>
            <person name="Labutti K."/>
            <person name="Haridas S."/>
            <person name="Kuo A."/>
            <person name="Salamov A."/>
            <person name="Ahrendt S.R."/>
            <person name="Lipzen A."/>
            <person name="Sullivan W."/>
            <person name="Andreopoulos W.B."/>
            <person name="Clum A."/>
            <person name="Lindquist E."/>
            <person name="Daum C."/>
            <person name="Ramamoorthy G.K."/>
            <person name="Gryganskyi A."/>
            <person name="Culley D."/>
            <person name="Magnuson J.K."/>
            <person name="James T.Y."/>
            <person name="O'Malley M.A."/>
            <person name="Stajich J.E."/>
            <person name="Spatafora J.W."/>
            <person name="Visel A."/>
            <person name="Grigoriev I.V."/>
        </authorList>
    </citation>
    <scope>NUCLEOTIDE SEQUENCE [LARGE SCALE GENOMIC DNA]</scope>
    <source>
        <strain evidence="1 2">CBS 115471</strain>
    </source>
</reference>
<protein>
    <submittedName>
        <fullName evidence="1">Uncharacterized protein</fullName>
    </submittedName>
</protein>
<dbReference type="OrthoDB" id="3772097at2759"/>
<name>A0A1Y1Z6W3_9PLEO</name>
<keyword evidence="2" id="KW-1185">Reference proteome</keyword>
<dbReference type="AlphaFoldDB" id="A0A1Y1Z6W3"/>
<dbReference type="Proteomes" id="UP000193144">
    <property type="component" value="Unassembled WGS sequence"/>
</dbReference>
<accession>A0A1Y1Z6W3</accession>
<evidence type="ECO:0000313" key="2">
    <source>
        <dbReference type="Proteomes" id="UP000193144"/>
    </source>
</evidence>
<dbReference type="EMBL" id="MCFA01000120">
    <property type="protein sequence ID" value="ORY06028.1"/>
    <property type="molecule type" value="Genomic_DNA"/>
</dbReference>
<comment type="caution">
    <text evidence="1">The sequence shown here is derived from an EMBL/GenBank/DDBJ whole genome shotgun (WGS) entry which is preliminary data.</text>
</comment>